<protein>
    <submittedName>
        <fullName evidence="2">Uncharacterized protein</fullName>
    </submittedName>
</protein>
<keyword evidence="1" id="KW-0812">Transmembrane</keyword>
<dbReference type="EMBL" id="MU853946">
    <property type="protein sequence ID" value="KAK3935004.1"/>
    <property type="molecule type" value="Genomic_DNA"/>
</dbReference>
<feature type="transmembrane region" description="Helical" evidence="1">
    <location>
        <begin position="6"/>
        <end position="31"/>
    </location>
</feature>
<gene>
    <name evidence="2" type="ORF">QBC46DRAFT_358576</name>
</gene>
<accession>A0AAN6MX81</accession>
<dbReference type="PANTHER" id="PTHR35394">
    <property type="entry name" value="DUF3176 DOMAIN-CONTAINING PROTEIN"/>
    <property type="match status" value="1"/>
</dbReference>
<evidence type="ECO:0000313" key="3">
    <source>
        <dbReference type="Proteomes" id="UP001303473"/>
    </source>
</evidence>
<dbReference type="PANTHER" id="PTHR35394:SF5">
    <property type="entry name" value="DUF3176 DOMAIN-CONTAINING PROTEIN"/>
    <property type="match status" value="1"/>
</dbReference>
<dbReference type="InterPro" id="IPR021514">
    <property type="entry name" value="DUF3176"/>
</dbReference>
<feature type="transmembrane region" description="Helical" evidence="1">
    <location>
        <begin position="527"/>
        <end position="546"/>
    </location>
</feature>
<keyword evidence="1" id="KW-1133">Transmembrane helix</keyword>
<organism evidence="2 3">
    <name type="scientific">Diplogelasinospora grovesii</name>
    <dbReference type="NCBI Taxonomy" id="303347"/>
    <lineage>
        <taxon>Eukaryota</taxon>
        <taxon>Fungi</taxon>
        <taxon>Dikarya</taxon>
        <taxon>Ascomycota</taxon>
        <taxon>Pezizomycotina</taxon>
        <taxon>Sordariomycetes</taxon>
        <taxon>Sordariomycetidae</taxon>
        <taxon>Sordariales</taxon>
        <taxon>Diplogelasinosporaceae</taxon>
        <taxon>Diplogelasinospora</taxon>
    </lineage>
</organism>
<proteinExistence type="predicted"/>
<evidence type="ECO:0000313" key="2">
    <source>
        <dbReference type="EMBL" id="KAK3935004.1"/>
    </source>
</evidence>
<dbReference type="Proteomes" id="UP001303473">
    <property type="component" value="Unassembled WGS sequence"/>
</dbReference>
<dbReference type="Pfam" id="PF11374">
    <property type="entry name" value="DUF3176"/>
    <property type="match status" value="1"/>
</dbReference>
<keyword evidence="3" id="KW-1185">Reference proteome</keyword>
<name>A0AAN6MX81_9PEZI</name>
<evidence type="ECO:0000256" key="1">
    <source>
        <dbReference type="SAM" id="Phobius"/>
    </source>
</evidence>
<comment type="caution">
    <text evidence="2">The sequence shown here is derived from an EMBL/GenBank/DDBJ whole genome shotgun (WGS) entry which is preliminary data.</text>
</comment>
<reference evidence="3" key="1">
    <citation type="journal article" date="2023" name="Mol. Phylogenet. Evol.">
        <title>Genome-scale phylogeny and comparative genomics of the fungal order Sordariales.</title>
        <authorList>
            <person name="Hensen N."/>
            <person name="Bonometti L."/>
            <person name="Westerberg I."/>
            <person name="Brannstrom I.O."/>
            <person name="Guillou S."/>
            <person name="Cros-Aarteil S."/>
            <person name="Calhoun S."/>
            <person name="Haridas S."/>
            <person name="Kuo A."/>
            <person name="Mondo S."/>
            <person name="Pangilinan J."/>
            <person name="Riley R."/>
            <person name="LaButti K."/>
            <person name="Andreopoulos B."/>
            <person name="Lipzen A."/>
            <person name="Chen C."/>
            <person name="Yan M."/>
            <person name="Daum C."/>
            <person name="Ng V."/>
            <person name="Clum A."/>
            <person name="Steindorff A."/>
            <person name="Ohm R.A."/>
            <person name="Martin F."/>
            <person name="Silar P."/>
            <person name="Natvig D.O."/>
            <person name="Lalanne C."/>
            <person name="Gautier V."/>
            <person name="Ament-Velasquez S.L."/>
            <person name="Kruys A."/>
            <person name="Hutchinson M.I."/>
            <person name="Powell A.J."/>
            <person name="Barry K."/>
            <person name="Miller A.N."/>
            <person name="Grigoriev I.V."/>
            <person name="Debuchy R."/>
            <person name="Gladieux P."/>
            <person name="Hiltunen Thoren M."/>
            <person name="Johannesson H."/>
        </authorList>
    </citation>
    <scope>NUCLEOTIDE SEQUENCE [LARGE SCALE GENOMIC DNA]</scope>
    <source>
        <strain evidence="3">CBS 340.73</strain>
    </source>
</reference>
<keyword evidence="1" id="KW-0472">Membrane</keyword>
<dbReference type="AlphaFoldDB" id="A0AAN6MX81"/>
<sequence>MISAAPWGLAISGLIASAVLVGSMAALLAVYDGKPIFSWHGVNLNAIVSILSTASKATVIYTVAEATGQWKWILFGQRQRRLMDFEHIDAASRGPMGSFFLLLNPRFRGGAILRFGVLISLLAVAIDPFSQQLIQYKQGTVSLADDTVTIPLCRRYSKGSEYSTQDGFTMLNGTGQSVGVVGSAHADADFNMQSAVFAGLSLTETTLSQQLPLRCPSGNCTWEPFLSLSVCSECNNVTSQLTRQSCDNCSDLFYFINQPSAIADIRRPGTLYVLPNGLVIENFDDEMRIAMTLLGTTNSSETVSFRGMKLDTLIWGTSIIRAMSPINSSISWPDTQVDALECGLYYCVNRYESAVQNGVLNETINEVAGATRNPNSWVLLNEMYLDGVLNDTMRKSIAYDPMWSTFKRSDLMLDAGPSDRFNISQVAVDSISSFFQTQFASDTLSVNFSSNPPRQRLNGYYDALVDHYAPSMAQVLYNTAVGDIPLVFGALATSMNNALRAGADTESEAQLVRGKLGVEMTYYRIEWAWFALHGVIVTTAALFLIATMRKTRQRGIPVWKSSSLPVMSCELDVLEHATSLDEMKNTARRRTVQLEVLEGTDH</sequence>